<keyword evidence="7" id="KW-1185">Reference proteome</keyword>
<dbReference type="EMBL" id="JAKCXM010000210">
    <property type="protein sequence ID" value="KAJ0398605.1"/>
    <property type="molecule type" value="Genomic_DNA"/>
</dbReference>
<dbReference type="InterPro" id="IPR005526">
    <property type="entry name" value="Septum_form_inhib_MinC_C"/>
</dbReference>
<organism evidence="6 7">
    <name type="scientific">Pythium insidiosum</name>
    <name type="common">Pythiosis disease agent</name>
    <dbReference type="NCBI Taxonomy" id="114742"/>
    <lineage>
        <taxon>Eukaryota</taxon>
        <taxon>Sar</taxon>
        <taxon>Stramenopiles</taxon>
        <taxon>Oomycota</taxon>
        <taxon>Peronosporomycetes</taxon>
        <taxon>Pythiales</taxon>
        <taxon>Pythiaceae</taxon>
        <taxon>Pythium</taxon>
    </lineage>
</organism>
<evidence type="ECO:0000313" key="7">
    <source>
        <dbReference type="Proteomes" id="UP001209570"/>
    </source>
</evidence>
<evidence type="ECO:0000313" key="6">
    <source>
        <dbReference type="EMBL" id="KAJ0398605.1"/>
    </source>
</evidence>
<dbReference type="Proteomes" id="UP001209570">
    <property type="component" value="Unassembled WGS sequence"/>
</dbReference>
<dbReference type="Pfam" id="PF03775">
    <property type="entry name" value="MinC_C"/>
    <property type="match status" value="1"/>
</dbReference>
<dbReference type="PANTHER" id="PTHR34108:SF1">
    <property type="entry name" value="SEPTUM SITE-DETERMINING PROTEIN MINC"/>
    <property type="match status" value="1"/>
</dbReference>
<dbReference type="GO" id="GO:0051726">
    <property type="term" value="P:regulation of cell cycle"/>
    <property type="evidence" value="ECO:0007669"/>
    <property type="project" value="InterPro"/>
</dbReference>
<comment type="caution">
    <text evidence="6">The sequence shown here is derived from an EMBL/GenBank/DDBJ whole genome shotgun (WGS) entry which is preliminary data.</text>
</comment>
<evidence type="ECO:0000259" key="5">
    <source>
        <dbReference type="Pfam" id="PF03775"/>
    </source>
</evidence>
<keyword evidence="3" id="KW-0131">Cell cycle</keyword>
<dbReference type="SUPFAM" id="SSF63848">
    <property type="entry name" value="Cell-division inhibitor MinC, C-terminal domain"/>
    <property type="match status" value="1"/>
</dbReference>
<name>A0AAD5LHT1_PYTIN</name>
<feature type="domain" description="Septum formation inhibitor MinC C-terminal" evidence="5">
    <location>
        <begin position="192"/>
        <end position="297"/>
    </location>
</feature>
<dbReference type="InterPro" id="IPR013033">
    <property type="entry name" value="MinC"/>
</dbReference>
<dbReference type="HAMAP" id="MF_00267">
    <property type="entry name" value="MinC"/>
    <property type="match status" value="1"/>
</dbReference>
<dbReference type="AlphaFoldDB" id="A0AAD5LHT1"/>
<feature type="region of interest" description="Disordered" evidence="4">
    <location>
        <begin position="150"/>
        <end position="185"/>
    </location>
</feature>
<sequence length="301" mass="32424">MERRGLSLVRRRSLSQQAWRRQEDRVAASAKAPVRSAVDGRSYLLPTVTLQRSPGSNAIAPTAPADAPLLLQTRTRLSPVVLDLQRVSSDGSPHAQPIKKHELRAEIERLHDLGFSPVGVTNASEDVKQLAAKLRLPYFISTRLPSHLDQSEYADDREPSAAANTSPPPEQQACSSSVAAPSPTASRPPMIVYASVRSGQQVYARGTSLVVLGSVNSGAEVLADDDVIVMGALKGRALAGIGGNADARIICQSFDAELVSIAHHFTTCDDLAAEQTHGDLRPTRPTTIWLQHDRLHFESAP</sequence>
<protein>
    <recommendedName>
        <fullName evidence="5">Septum formation inhibitor MinC C-terminal domain-containing protein</fullName>
    </recommendedName>
</protein>
<evidence type="ECO:0000256" key="2">
    <source>
        <dbReference type="ARBA" id="ARBA00023210"/>
    </source>
</evidence>
<dbReference type="PANTHER" id="PTHR34108">
    <property type="entry name" value="SEPTUM SITE-DETERMINING PROTEIN MINC"/>
    <property type="match status" value="1"/>
</dbReference>
<evidence type="ECO:0000256" key="1">
    <source>
        <dbReference type="ARBA" id="ARBA00022618"/>
    </source>
</evidence>
<reference evidence="6" key="1">
    <citation type="submission" date="2021-12" db="EMBL/GenBank/DDBJ databases">
        <title>Prjna785345.</title>
        <authorList>
            <person name="Rujirawat T."/>
            <person name="Krajaejun T."/>
        </authorList>
    </citation>
    <scope>NUCLEOTIDE SEQUENCE</scope>
    <source>
        <strain evidence="6">Pi057C3</strain>
    </source>
</reference>
<evidence type="ECO:0000256" key="3">
    <source>
        <dbReference type="ARBA" id="ARBA00023306"/>
    </source>
</evidence>
<evidence type="ECO:0000256" key="4">
    <source>
        <dbReference type="SAM" id="MobiDB-lite"/>
    </source>
</evidence>
<dbReference type="Gene3D" id="2.160.20.70">
    <property type="match status" value="1"/>
</dbReference>
<gene>
    <name evidence="6" type="ORF">P43SY_005230</name>
</gene>
<keyword evidence="1" id="KW-0132">Cell division</keyword>
<keyword evidence="2" id="KW-0717">Septation</keyword>
<dbReference type="NCBIfam" id="TIGR01222">
    <property type="entry name" value="minC"/>
    <property type="match status" value="1"/>
</dbReference>
<dbReference type="InterPro" id="IPR016098">
    <property type="entry name" value="CAP/MinC_C"/>
</dbReference>
<dbReference type="GO" id="GO:0051301">
    <property type="term" value="P:cell division"/>
    <property type="evidence" value="ECO:0007669"/>
    <property type="project" value="UniProtKB-KW"/>
</dbReference>
<accession>A0AAD5LHT1</accession>
<dbReference type="InterPro" id="IPR036145">
    <property type="entry name" value="MinC_C_sf"/>
</dbReference>
<feature type="compositionally biased region" description="Low complexity" evidence="4">
    <location>
        <begin position="173"/>
        <end position="185"/>
    </location>
</feature>
<dbReference type="GO" id="GO:0000902">
    <property type="term" value="P:cell morphogenesis"/>
    <property type="evidence" value="ECO:0007669"/>
    <property type="project" value="InterPro"/>
</dbReference>
<proteinExistence type="inferred from homology"/>